<dbReference type="InterPro" id="IPR015940">
    <property type="entry name" value="UBA"/>
</dbReference>
<gene>
    <name evidence="3" type="ORF">V6N12_050552</name>
</gene>
<organism evidence="3 4">
    <name type="scientific">Hibiscus sabdariffa</name>
    <name type="common">roselle</name>
    <dbReference type="NCBI Taxonomy" id="183260"/>
    <lineage>
        <taxon>Eukaryota</taxon>
        <taxon>Viridiplantae</taxon>
        <taxon>Streptophyta</taxon>
        <taxon>Embryophyta</taxon>
        <taxon>Tracheophyta</taxon>
        <taxon>Spermatophyta</taxon>
        <taxon>Magnoliopsida</taxon>
        <taxon>eudicotyledons</taxon>
        <taxon>Gunneridae</taxon>
        <taxon>Pentapetalae</taxon>
        <taxon>rosids</taxon>
        <taxon>malvids</taxon>
        <taxon>Malvales</taxon>
        <taxon>Malvaceae</taxon>
        <taxon>Malvoideae</taxon>
        <taxon>Hibiscus</taxon>
    </lineage>
</organism>
<proteinExistence type="predicted"/>
<feature type="domain" description="UBA" evidence="2">
    <location>
        <begin position="20"/>
        <end position="48"/>
    </location>
</feature>
<accession>A0ABR2GDM0</accession>
<evidence type="ECO:0000256" key="1">
    <source>
        <dbReference type="SAM" id="Phobius"/>
    </source>
</evidence>
<reference evidence="3 4" key="1">
    <citation type="journal article" date="2024" name="G3 (Bethesda)">
        <title>Genome assembly of Hibiscus sabdariffa L. provides insights into metabolisms of medicinal natural products.</title>
        <authorList>
            <person name="Kim T."/>
        </authorList>
    </citation>
    <scope>NUCLEOTIDE SEQUENCE [LARGE SCALE GENOMIC DNA]</scope>
    <source>
        <strain evidence="3">TK-2024</strain>
        <tissue evidence="3">Old leaves</tissue>
    </source>
</reference>
<dbReference type="SUPFAM" id="SSF46934">
    <property type="entry name" value="UBA-like"/>
    <property type="match status" value="1"/>
</dbReference>
<dbReference type="EMBL" id="JBBPBM010000001">
    <property type="protein sequence ID" value="KAK8600701.1"/>
    <property type="molecule type" value="Genomic_DNA"/>
</dbReference>
<name>A0ABR2GDM0_9ROSI</name>
<comment type="caution">
    <text evidence="3">The sequence shown here is derived from an EMBL/GenBank/DDBJ whole genome shotgun (WGS) entry which is preliminary data.</text>
</comment>
<dbReference type="Proteomes" id="UP001472677">
    <property type="component" value="Unassembled WGS sequence"/>
</dbReference>
<evidence type="ECO:0000313" key="3">
    <source>
        <dbReference type="EMBL" id="KAK8600701.1"/>
    </source>
</evidence>
<keyword evidence="1" id="KW-0472">Membrane</keyword>
<protein>
    <recommendedName>
        <fullName evidence="2">UBA domain-containing protein</fullName>
    </recommendedName>
</protein>
<dbReference type="PROSITE" id="PS50030">
    <property type="entry name" value="UBA"/>
    <property type="match status" value="1"/>
</dbReference>
<feature type="transmembrane region" description="Helical" evidence="1">
    <location>
        <begin position="53"/>
        <end position="71"/>
    </location>
</feature>
<keyword evidence="4" id="KW-1185">Reference proteome</keyword>
<dbReference type="Gene3D" id="1.10.8.10">
    <property type="entry name" value="DNA helicase RuvA subunit, C-terminal domain"/>
    <property type="match status" value="1"/>
</dbReference>
<evidence type="ECO:0000259" key="2">
    <source>
        <dbReference type="PROSITE" id="PS50030"/>
    </source>
</evidence>
<evidence type="ECO:0000313" key="4">
    <source>
        <dbReference type="Proteomes" id="UP001472677"/>
    </source>
</evidence>
<keyword evidence="1" id="KW-0812">Transmembrane</keyword>
<keyword evidence="1" id="KW-1133">Transmembrane helix</keyword>
<sequence length="84" mass="9526">MSARCLRLLPRNRSRSSAWMGFERTRVEVAMAAADGDLKVAVEIIMSQQVRTYVHTAVILVLIPVILTLIFKPLSVKLEFKWLA</sequence>
<dbReference type="InterPro" id="IPR009060">
    <property type="entry name" value="UBA-like_sf"/>
</dbReference>